<feature type="compositionally biased region" description="Low complexity" evidence="2">
    <location>
        <begin position="82"/>
        <end position="99"/>
    </location>
</feature>
<evidence type="ECO:0000256" key="2">
    <source>
        <dbReference type="SAM" id="MobiDB-lite"/>
    </source>
</evidence>
<dbReference type="InterPro" id="IPR019812">
    <property type="entry name" value="Hydgase_assmbl_chp_CS"/>
</dbReference>
<evidence type="ECO:0000313" key="4">
    <source>
        <dbReference type="Proteomes" id="UP001368500"/>
    </source>
</evidence>
<dbReference type="Proteomes" id="UP001368500">
    <property type="component" value="Unassembled WGS sequence"/>
</dbReference>
<dbReference type="PANTHER" id="PTHR35177:SF2">
    <property type="entry name" value="HYDROGENASE MATURATION FACTOR HYBG"/>
    <property type="match status" value="1"/>
</dbReference>
<evidence type="ECO:0000313" key="3">
    <source>
        <dbReference type="EMBL" id="MEK8026142.1"/>
    </source>
</evidence>
<gene>
    <name evidence="3" type="ORF">AACH11_09245</name>
</gene>
<dbReference type="EMBL" id="JBBUTF010000007">
    <property type="protein sequence ID" value="MEK8026142.1"/>
    <property type="molecule type" value="Genomic_DNA"/>
</dbReference>
<dbReference type="NCBIfam" id="TIGR00074">
    <property type="entry name" value="hypC_hupF"/>
    <property type="match status" value="1"/>
</dbReference>
<dbReference type="PRINTS" id="PR00445">
    <property type="entry name" value="HUPFHYPC"/>
</dbReference>
<dbReference type="SUPFAM" id="SSF159127">
    <property type="entry name" value="HupF/HypC-like"/>
    <property type="match status" value="1"/>
</dbReference>
<dbReference type="InterPro" id="IPR001109">
    <property type="entry name" value="Hydrogenase_HupF/HypC"/>
</dbReference>
<dbReference type="Gene3D" id="2.30.30.140">
    <property type="match status" value="1"/>
</dbReference>
<dbReference type="RefSeq" id="WP_341373925.1">
    <property type="nucleotide sequence ID" value="NZ_JBBUTF010000007.1"/>
</dbReference>
<protein>
    <submittedName>
        <fullName evidence="3">HypC/HybG/HupF family hydrogenase formation chaperone</fullName>
    </submittedName>
</protein>
<evidence type="ECO:0000256" key="1">
    <source>
        <dbReference type="ARBA" id="ARBA00006018"/>
    </source>
</evidence>
<reference evidence="3 4" key="1">
    <citation type="submission" date="2024-04" db="EMBL/GenBank/DDBJ databases">
        <title>Novel species of the genus Ideonella isolated from streams.</title>
        <authorList>
            <person name="Lu H."/>
        </authorList>
    </citation>
    <scope>NUCLEOTIDE SEQUENCE [LARGE SCALE GENOMIC DNA]</scope>
    <source>
        <strain evidence="3 4">BYS139W</strain>
    </source>
</reference>
<keyword evidence="4" id="KW-1185">Reference proteome</keyword>
<accession>A0ABU9B8D3</accession>
<dbReference type="PANTHER" id="PTHR35177">
    <property type="entry name" value="HYDROGENASE MATURATION FACTOR HYBG"/>
    <property type="match status" value="1"/>
</dbReference>
<sequence>MCLALPARIVQLLPEAQAVVELGGVRKTISVALTPQAAVDSYVIVHVGHAIGEIDAEEAARTLALFAELGAGESPAEAGPVTAASAATSTATATDTAAR</sequence>
<proteinExistence type="inferred from homology"/>
<dbReference type="PROSITE" id="PS01097">
    <property type="entry name" value="HUPF_HYPC"/>
    <property type="match status" value="1"/>
</dbReference>
<comment type="similarity">
    <text evidence="1">Belongs to the HupF/HypC family.</text>
</comment>
<comment type="caution">
    <text evidence="3">The sequence shown here is derived from an EMBL/GenBank/DDBJ whole genome shotgun (WGS) entry which is preliminary data.</text>
</comment>
<feature type="region of interest" description="Disordered" evidence="2">
    <location>
        <begin position="74"/>
        <end position="99"/>
    </location>
</feature>
<name>A0ABU9B8D3_9BURK</name>
<organism evidence="3 4">
    <name type="scientific">Pseudaquabacterium rugosum</name>
    <dbReference type="NCBI Taxonomy" id="2984194"/>
    <lineage>
        <taxon>Bacteria</taxon>
        <taxon>Pseudomonadati</taxon>
        <taxon>Pseudomonadota</taxon>
        <taxon>Betaproteobacteria</taxon>
        <taxon>Burkholderiales</taxon>
        <taxon>Sphaerotilaceae</taxon>
        <taxon>Pseudaquabacterium</taxon>
    </lineage>
</organism>
<dbReference type="Pfam" id="PF01455">
    <property type="entry name" value="HupF_HypC"/>
    <property type="match status" value="1"/>
</dbReference>